<keyword evidence="1" id="KW-1133">Transmembrane helix</keyword>
<sequence length="160" mass="18948">MRGKRKKMYLIISLIIPVLSTFLVIAYIRLQNFATTIAEEDTSSLFAYEKKILSDNTFSGKIIAKENCQNDYRLFIKLDSKTRIPDFIDASSFYFSDHYKYKYFKCTDYKYNGYSVSFLNGVMNLKTSKTLYYYSRLGDIMEKDSCSDSIRVNKRKFFYF</sequence>
<protein>
    <recommendedName>
        <fullName evidence="4">Transmembrane protein</fullName>
    </recommendedName>
</protein>
<keyword evidence="1" id="KW-0472">Membrane</keyword>
<evidence type="ECO:0008006" key="4">
    <source>
        <dbReference type="Google" id="ProtNLM"/>
    </source>
</evidence>
<dbReference type="EMBL" id="AP028055">
    <property type="protein sequence ID" value="BEH00522.1"/>
    <property type="molecule type" value="Genomic_DNA"/>
</dbReference>
<feature type="transmembrane region" description="Helical" evidence="1">
    <location>
        <begin position="9"/>
        <end position="28"/>
    </location>
</feature>
<proteinExistence type="predicted"/>
<evidence type="ECO:0000313" key="2">
    <source>
        <dbReference type="EMBL" id="BEH00522.1"/>
    </source>
</evidence>
<organism evidence="2 3">
    <name type="scientific">Bacteroides sedimenti</name>
    <dbReference type="NCBI Taxonomy" id="2136147"/>
    <lineage>
        <taxon>Bacteria</taxon>
        <taxon>Pseudomonadati</taxon>
        <taxon>Bacteroidota</taxon>
        <taxon>Bacteroidia</taxon>
        <taxon>Bacteroidales</taxon>
        <taxon>Bacteroidaceae</taxon>
        <taxon>Bacteroides</taxon>
    </lineage>
</organism>
<keyword evidence="3" id="KW-1185">Reference proteome</keyword>
<accession>A0ABN6Z7K0</accession>
<name>A0ABN6Z7K0_9BACE</name>
<evidence type="ECO:0000313" key="3">
    <source>
        <dbReference type="Proteomes" id="UP001496674"/>
    </source>
</evidence>
<reference evidence="2 3" key="1">
    <citation type="submission" date="2023-04" db="EMBL/GenBank/DDBJ databases">
        <title>Draft genome sequence of acteroides sedimenti strain YN3PY1.</title>
        <authorList>
            <person name="Yoshida N."/>
        </authorList>
    </citation>
    <scope>NUCLEOTIDE SEQUENCE [LARGE SCALE GENOMIC DNA]</scope>
    <source>
        <strain evidence="2 3">YN3PY1</strain>
    </source>
</reference>
<evidence type="ECO:0000256" key="1">
    <source>
        <dbReference type="SAM" id="Phobius"/>
    </source>
</evidence>
<keyword evidence="1" id="KW-0812">Transmembrane</keyword>
<gene>
    <name evidence="2" type="ORF">BSYN_27860</name>
</gene>
<dbReference type="Proteomes" id="UP001496674">
    <property type="component" value="Chromosome"/>
</dbReference>